<proteinExistence type="predicted"/>
<reference evidence="3" key="1">
    <citation type="journal article" date="2019" name="Plant Biotechnol. J.">
        <title>Genome sequencing of the Australian wild diploid species Gossypium australe highlights disease resistance and delayed gland morphogenesis.</title>
        <authorList>
            <person name="Cai Y."/>
            <person name="Cai X."/>
            <person name="Wang Q."/>
            <person name="Wang P."/>
            <person name="Zhang Y."/>
            <person name="Cai C."/>
            <person name="Xu Y."/>
            <person name="Wang K."/>
            <person name="Zhou Z."/>
            <person name="Wang C."/>
            <person name="Geng S."/>
            <person name="Li B."/>
            <person name="Dong Q."/>
            <person name="Hou Y."/>
            <person name="Wang H."/>
            <person name="Ai P."/>
            <person name="Liu Z."/>
            <person name="Yi F."/>
            <person name="Sun M."/>
            <person name="An G."/>
            <person name="Cheng J."/>
            <person name="Zhang Y."/>
            <person name="Shi Q."/>
            <person name="Xie Y."/>
            <person name="Shi X."/>
            <person name="Chang Y."/>
            <person name="Huang F."/>
            <person name="Chen Y."/>
            <person name="Hong S."/>
            <person name="Mi L."/>
            <person name="Sun Q."/>
            <person name="Zhang L."/>
            <person name="Zhou B."/>
            <person name="Peng R."/>
            <person name="Zhang X."/>
            <person name="Liu F."/>
        </authorList>
    </citation>
    <scope>NUCLEOTIDE SEQUENCE [LARGE SCALE GENOMIC DNA]</scope>
    <source>
        <strain evidence="3">cv. PA1801</strain>
    </source>
</reference>
<gene>
    <name evidence="2" type="ORF">EPI10_031391</name>
</gene>
<evidence type="ECO:0000313" key="2">
    <source>
        <dbReference type="EMBL" id="KAA3487575.1"/>
    </source>
</evidence>
<accession>A0A5B6X3L0</accession>
<dbReference type="Proteomes" id="UP000325315">
    <property type="component" value="Unassembled WGS sequence"/>
</dbReference>
<keyword evidence="2" id="KW-0378">Hydrolase</keyword>
<keyword evidence="2" id="KW-0067">ATP-binding</keyword>
<organism evidence="2 3">
    <name type="scientific">Gossypium australe</name>
    <dbReference type="NCBI Taxonomy" id="47621"/>
    <lineage>
        <taxon>Eukaryota</taxon>
        <taxon>Viridiplantae</taxon>
        <taxon>Streptophyta</taxon>
        <taxon>Embryophyta</taxon>
        <taxon>Tracheophyta</taxon>
        <taxon>Spermatophyta</taxon>
        <taxon>Magnoliopsida</taxon>
        <taxon>eudicotyledons</taxon>
        <taxon>Gunneridae</taxon>
        <taxon>Pentapetalae</taxon>
        <taxon>rosids</taxon>
        <taxon>malvids</taxon>
        <taxon>Malvales</taxon>
        <taxon>Malvaceae</taxon>
        <taxon>Malvoideae</taxon>
        <taxon>Gossypium</taxon>
    </lineage>
</organism>
<feature type="compositionally biased region" description="Basic and acidic residues" evidence="1">
    <location>
        <begin position="39"/>
        <end position="51"/>
    </location>
</feature>
<feature type="region of interest" description="Disordered" evidence="1">
    <location>
        <begin position="39"/>
        <end position="60"/>
    </location>
</feature>
<sequence>MCKRFEEGLNEYIKLLIGILELRKFVVLADRAHKAEELSKEKKQAEREARISGKRFMGKS</sequence>
<keyword evidence="2" id="KW-0547">Nucleotide-binding</keyword>
<dbReference type="EMBL" id="SMMG02000001">
    <property type="protein sequence ID" value="KAA3487575.1"/>
    <property type="molecule type" value="Genomic_DNA"/>
</dbReference>
<protein>
    <submittedName>
        <fullName evidence="2">ATP-dependent Clp protease ATP-binding subunit clpA CD4A, chloroplastic</fullName>
    </submittedName>
</protein>
<keyword evidence="3" id="KW-1185">Reference proteome</keyword>
<dbReference type="GO" id="GO:0005524">
    <property type="term" value="F:ATP binding"/>
    <property type="evidence" value="ECO:0007669"/>
    <property type="project" value="UniProtKB-KW"/>
</dbReference>
<dbReference type="OrthoDB" id="2272416at2759"/>
<dbReference type="AlphaFoldDB" id="A0A5B6X3L0"/>
<name>A0A5B6X3L0_9ROSI</name>
<keyword evidence="2" id="KW-0645">Protease</keyword>
<dbReference type="GO" id="GO:0006508">
    <property type="term" value="P:proteolysis"/>
    <property type="evidence" value="ECO:0007669"/>
    <property type="project" value="UniProtKB-KW"/>
</dbReference>
<evidence type="ECO:0000313" key="3">
    <source>
        <dbReference type="Proteomes" id="UP000325315"/>
    </source>
</evidence>
<evidence type="ECO:0000256" key="1">
    <source>
        <dbReference type="SAM" id="MobiDB-lite"/>
    </source>
</evidence>
<dbReference type="GO" id="GO:0008233">
    <property type="term" value="F:peptidase activity"/>
    <property type="evidence" value="ECO:0007669"/>
    <property type="project" value="UniProtKB-KW"/>
</dbReference>
<comment type="caution">
    <text evidence="2">The sequence shown here is derived from an EMBL/GenBank/DDBJ whole genome shotgun (WGS) entry which is preliminary data.</text>
</comment>